<keyword evidence="1" id="KW-0820">tRNA-binding</keyword>
<dbReference type="PANTHER" id="PTHR43453:SF1">
    <property type="entry name" value="TRNA_RRNA METHYLTRANSFERASE SPOU TYPE DOMAIN-CONTAINING PROTEIN"/>
    <property type="match status" value="1"/>
</dbReference>
<comment type="caution">
    <text evidence="8">The sequence shown here is derived from an EMBL/GenBank/DDBJ whole genome shotgun (WGS) entry which is preliminary data.</text>
</comment>
<keyword evidence="2 8" id="KW-0489">Methyltransferase</keyword>
<dbReference type="Pfam" id="PF00588">
    <property type="entry name" value="SpoU_methylase"/>
    <property type="match status" value="1"/>
</dbReference>
<gene>
    <name evidence="8" type="ORF">CW751_07205</name>
</gene>
<keyword evidence="6" id="KW-0694">RNA-binding</keyword>
<dbReference type="InterPro" id="IPR029026">
    <property type="entry name" value="tRNA_m1G_MTases_N"/>
</dbReference>
<dbReference type="CDD" id="cd18082">
    <property type="entry name" value="SpoU-like_family"/>
    <property type="match status" value="1"/>
</dbReference>
<keyword evidence="3 8" id="KW-0808">Transferase</keyword>
<organism evidence="8 9">
    <name type="scientific">Brumimicrobium salinarum</name>
    <dbReference type="NCBI Taxonomy" id="2058658"/>
    <lineage>
        <taxon>Bacteria</taxon>
        <taxon>Pseudomonadati</taxon>
        <taxon>Bacteroidota</taxon>
        <taxon>Flavobacteriia</taxon>
        <taxon>Flavobacteriales</taxon>
        <taxon>Crocinitomicaceae</taxon>
        <taxon>Brumimicrobium</taxon>
    </lineage>
</organism>
<keyword evidence="9" id="KW-1185">Reference proteome</keyword>
<dbReference type="RefSeq" id="WP_101334328.1">
    <property type="nucleotide sequence ID" value="NZ_PJNI01000007.1"/>
</dbReference>
<name>A0A2I0R2Z6_9FLAO</name>
<protein>
    <submittedName>
        <fullName evidence="8">RNA methyltransferase</fullName>
    </submittedName>
</protein>
<dbReference type="PANTHER" id="PTHR43453">
    <property type="entry name" value="RRNA METHYLASE-LIKE"/>
    <property type="match status" value="1"/>
</dbReference>
<dbReference type="GO" id="GO:0002938">
    <property type="term" value="P:tRNA guanine ribose methylation"/>
    <property type="evidence" value="ECO:0007669"/>
    <property type="project" value="TreeGrafter"/>
</dbReference>
<reference evidence="8 9" key="1">
    <citation type="submission" date="2017-12" db="EMBL/GenBank/DDBJ databases">
        <title>The draft genome sequence of Brumimicrobium saltpan LHR20.</title>
        <authorList>
            <person name="Do Z.-J."/>
            <person name="Luo H.-R."/>
        </authorList>
    </citation>
    <scope>NUCLEOTIDE SEQUENCE [LARGE SCALE GENOMIC DNA]</scope>
    <source>
        <strain evidence="8 9">LHR20</strain>
    </source>
</reference>
<dbReference type="GO" id="GO:0000049">
    <property type="term" value="F:tRNA binding"/>
    <property type="evidence" value="ECO:0007669"/>
    <property type="project" value="UniProtKB-KW"/>
</dbReference>
<dbReference type="AlphaFoldDB" id="A0A2I0R2Z6"/>
<dbReference type="InterPro" id="IPR029028">
    <property type="entry name" value="Alpha/beta_knot_MTases"/>
</dbReference>
<dbReference type="OrthoDB" id="9795352at2"/>
<evidence type="ECO:0000313" key="9">
    <source>
        <dbReference type="Proteomes" id="UP000236654"/>
    </source>
</evidence>
<keyword evidence="5" id="KW-0819">tRNA processing</keyword>
<dbReference type="Gene3D" id="3.40.1280.10">
    <property type="match status" value="1"/>
</dbReference>
<sequence length="165" mass="18685">MQLTHYNNRFKKRKFPIFLICDNVTNAPNIGSLFRIADAFGVEKLILCGEVNLGRKVTKTSRSTEKYVPYELHDSTLEVVKDLKNKGIQMMAIEITKTSQAIQTYQFPLSRPIALIVGDENFGVSEDVLELMDETLHIEMFGENSSINVAQAANIALYELTRQLL</sequence>
<evidence type="ECO:0000256" key="6">
    <source>
        <dbReference type="ARBA" id="ARBA00022884"/>
    </source>
</evidence>
<dbReference type="Proteomes" id="UP000236654">
    <property type="component" value="Unassembled WGS sequence"/>
</dbReference>
<evidence type="ECO:0000256" key="2">
    <source>
        <dbReference type="ARBA" id="ARBA00022603"/>
    </source>
</evidence>
<proteinExistence type="predicted"/>
<keyword evidence="4" id="KW-0949">S-adenosyl-L-methionine</keyword>
<dbReference type="EMBL" id="PJNI01000007">
    <property type="protein sequence ID" value="PKR80946.1"/>
    <property type="molecule type" value="Genomic_DNA"/>
</dbReference>
<feature type="domain" description="tRNA/rRNA methyltransferase SpoU type" evidence="7">
    <location>
        <begin position="17"/>
        <end position="158"/>
    </location>
</feature>
<evidence type="ECO:0000259" key="7">
    <source>
        <dbReference type="Pfam" id="PF00588"/>
    </source>
</evidence>
<evidence type="ECO:0000256" key="3">
    <source>
        <dbReference type="ARBA" id="ARBA00022679"/>
    </source>
</evidence>
<evidence type="ECO:0000313" key="8">
    <source>
        <dbReference type="EMBL" id="PKR80946.1"/>
    </source>
</evidence>
<dbReference type="SUPFAM" id="SSF75217">
    <property type="entry name" value="alpha/beta knot"/>
    <property type="match status" value="1"/>
</dbReference>
<accession>A0A2I0R2Z6</accession>
<evidence type="ECO:0000256" key="1">
    <source>
        <dbReference type="ARBA" id="ARBA00022555"/>
    </source>
</evidence>
<dbReference type="InterPro" id="IPR001537">
    <property type="entry name" value="SpoU_MeTrfase"/>
</dbReference>
<dbReference type="GO" id="GO:0008173">
    <property type="term" value="F:RNA methyltransferase activity"/>
    <property type="evidence" value="ECO:0007669"/>
    <property type="project" value="InterPro"/>
</dbReference>
<evidence type="ECO:0000256" key="4">
    <source>
        <dbReference type="ARBA" id="ARBA00022691"/>
    </source>
</evidence>
<dbReference type="InterPro" id="IPR033671">
    <property type="entry name" value="TrmH"/>
</dbReference>
<evidence type="ECO:0000256" key="5">
    <source>
        <dbReference type="ARBA" id="ARBA00022694"/>
    </source>
</evidence>